<evidence type="ECO:0000313" key="2">
    <source>
        <dbReference type="Proteomes" id="UP001324993"/>
    </source>
</evidence>
<gene>
    <name evidence="1" type="ORF">SH580_00645</name>
</gene>
<keyword evidence="2" id="KW-1185">Reference proteome</keyword>
<sequence>MPLFKKNTARPPYFITVVLLLVLFFARTEMSAQTAKEKPSVVNFTCVSWDKLSYDELYYRQGKEYIPLEVIPYRRSTAYKVKGMSHLELFIKGVDAKGKPNYQLVGQAAMLPDTRRMLFFLVERPDQPEMPIQIVGMDDSLKAFPRGAFRFFNMSNAALTIGFGDQIELIPARATRMLEPEIEANGSFIPFIVANDENEKIYETRLIGQTTGRMMVFIMPPTASYDRVSVKFISQTVPRKRQVDDE</sequence>
<reference evidence="1 2" key="1">
    <citation type="submission" date="2023-11" db="EMBL/GenBank/DDBJ databases">
        <title>Coraliomargarita sp. nov., isolated from marine algae.</title>
        <authorList>
            <person name="Lee J.K."/>
            <person name="Baek J.H."/>
            <person name="Kim J.M."/>
            <person name="Choi D.G."/>
            <person name="Jeon C.O."/>
        </authorList>
    </citation>
    <scope>NUCLEOTIDE SEQUENCE [LARGE SCALE GENOMIC DNA]</scope>
    <source>
        <strain evidence="1 2">J2-16</strain>
    </source>
</reference>
<accession>A0ABZ0RM80</accession>
<dbReference type="Proteomes" id="UP001324993">
    <property type="component" value="Chromosome"/>
</dbReference>
<evidence type="ECO:0000313" key="1">
    <source>
        <dbReference type="EMBL" id="WPJ96208.1"/>
    </source>
</evidence>
<name>A0ABZ0RM80_9BACT</name>
<dbReference type="RefSeq" id="WP_319833071.1">
    <property type="nucleotide sequence ID" value="NZ_CP138858.1"/>
</dbReference>
<proteinExistence type="predicted"/>
<evidence type="ECO:0008006" key="3">
    <source>
        <dbReference type="Google" id="ProtNLM"/>
    </source>
</evidence>
<dbReference type="EMBL" id="CP138858">
    <property type="protein sequence ID" value="WPJ96208.1"/>
    <property type="molecule type" value="Genomic_DNA"/>
</dbReference>
<protein>
    <recommendedName>
        <fullName evidence="3">DUF4397 domain-containing protein</fullName>
    </recommendedName>
</protein>
<organism evidence="1 2">
    <name type="scientific">Coraliomargarita algicola</name>
    <dbReference type="NCBI Taxonomy" id="3092156"/>
    <lineage>
        <taxon>Bacteria</taxon>
        <taxon>Pseudomonadati</taxon>
        <taxon>Verrucomicrobiota</taxon>
        <taxon>Opitutia</taxon>
        <taxon>Puniceicoccales</taxon>
        <taxon>Coraliomargaritaceae</taxon>
        <taxon>Coraliomargarita</taxon>
    </lineage>
</organism>